<gene>
    <name evidence="4" type="ORF">CDL15_Pgr022902</name>
</gene>
<evidence type="ECO:0000256" key="1">
    <source>
        <dbReference type="ARBA" id="ARBA00010515"/>
    </source>
</evidence>
<evidence type="ECO:0000313" key="5">
    <source>
        <dbReference type="Proteomes" id="UP000197138"/>
    </source>
</evidence>
<dbReference type="EMBL" id="MTKT01002440">
    <property type="protein sequence ID" value="OWM79490.1"/>
    <property type="molecule type" value="Genomic_DNA"/>
</dbReference>
<dbReference type="InterPro" id="IPR013094">
    <property type="entry name" value="AB_hydrolase_3"/>
</dbReference>
<comment type="similarity">
    <text evidence="1">Belongs to the 'GDXG' lipolytic enzyme family.</text>
</comment>
<feature type="compositionally biased region" description="Basic and acidic residues" evidence="2">
    <location>
        <begin position="311"/>
        <end position="325"/>
    </location>
</feature>
<reference evidence="5" key="1">
    <citation type="journal article" date="2017" name="Plant J.">
        <title>The pomegranate (Punica granatum L.) genome and the genomics of punicalagin biosynthesis.</title>
        <authorList>
            <person name="Qin G."/>
            <person name="Xu C."/>
            <person name="Ming R."/>
            <person name="Tang H."/>
            <person name="Guyot R."/>
            <person name="Kramer E.M."/>
            <person name="Hu Y."/>
            <person name="Yi X."/>
            <person name="Qi Y."/>
            <person name="Xu X."/>
            <person name="Gao Z."/>
            <person name="Pan H."/>
            <person name="Jian J."/>
            <person name="Tian Y."/>
            <person name="Yue Z."/>
            <person name="Xu Y."/>
        </authorList>
    </citation>
    <scope>NUCLEOTIDE SEQUENCE [LARGE SCALE GENOMIC DNA]</scope>
    <source>
        <strain evidence="5">cv. Dabenzi</strain>
    </source>
</reference>
<dbReference type="SUPFAM" id="SSF53474">
    <property type="entry name" value="alpha/beta-Hydrolases"/>
    <property type="match status" value="1"/>
</dbReference>
<protein>
    <recommendedName>
        <fullName evidence="3">Alpha/beta hydrolase fold-3 domain-containing protein</fullName>
    </recommendedName>
</protein>
<dbReference type="GO" id="GO:0016787">
    <property type="term" value="F:hydrolase activity"/>
    <property type="evidence" value="ECO:0007669"/>
    <property type="project" value="InterPro"/>
</dbReference>
<dbReference type="PANTHER" id="PTHR23024:SF546">
    <property type="entry name" value="CARBOXYLESTERASE 120-RELATED"/>
    <property type="match status" value="1"/>
</dbReference>
<sequence>MHQRAPDPSLPNTVLSKDIPINPSKGTGMRLFLPRCALDSPSSKKLPLVVYFHGGGFILCGPRNNLLHEFCLDIAGELPAVVASVGYRLAPEHRLPAAYDDAVEALHIIAASSEEWLVQYADLNTCYLIGSSAGANVAYHVGLRLAESHDSLAPLSIRGLILHQPFFGGTKRTESELREVNDPMLPVGVTDLMWELALSAGANQDHEYCNPTVNGGSKVLDKIRALGWRYLVTGCRGDPLVDRQKGGREGDGGGGKDGDINSVEDLLVGANGGGDTDLVKETATTEGGKEEMSEVVGKEGKGQKVQVGQHWADKEGNLAGEKKTA</sequence>
<dbReference type="Pfam" id="PF07859">
    <property type="entry name" value="Abhydrolase_3"/>
    <property type="match status" value="1"/>
</dbReference>
<feature type="compositionally biased region" description="Basic and acidic residues" evidence="2">
    <location>
        <begin position="287"/>
        <end position="302"/>
    </location>
</feature>
<name>A0A218X480_PUNGR</name>
<dbReference type="PANTHER" id="PTHR23024">
    <property type="entry name" value="ARYLACETAMIDE DEACETYLASE"/>
    <property type="match status" value="1"/>
</dbReference>
<proteinExistence type="inferred from homology"/>
<feature type="region of interest" description="Disordered" evidence="2">
    <location>
        <begin position="240"/>
        <end position="325"/>
    </location>
</feature>
<organism evidence="4 5">
    <name type="scientific">Punica granatum</name>
    <name type="common">Pomegranate</name>
    <dbReference type="NCBI Taxonomy" id="22663"/>
    <lineage>
        <taxon>Eukaryota</taxon>
        <taxon>Viridiplantae</taxon>
        <taxon>Streptophyta</taxon>
        <taxon>Embryophyta</taxon>
        <taxon>Tracheophyta</taxon>
        <taxon>Spermatophyta</taxon>
        <taxon>Magnoliopsida</taxon>
        <taxon>eudicotyledons</taxon>
        <taxon>Gunneridae</taxon>
        <taxon>Pentapetalae</taxon>
        <taxon>rosids</taxon>
        <taxon>malvids</taxon>
        <taxon>Myrtales</taxon>
        <taxon>Lythraceae</taxon>
        <taxon>Punica</taxon>
    </lineage>
</organism>
<feature type="compositionally biased region" description="Basic and acidic residues" evidence="2">
    <location>
        <begin position="240"/>
        <end position="259"/>
    </location>
</feature>
<accession>A0A218X480</accession>
<comment type="caution">
    <text evidence="4">The sequence shown here is derived from an EMBL/GenBank/DDBJ whole genome shotgun (WGS) entry which is preliminary data.</text>
</comment>
<dbReference type="AlphaFoldDB" id="A0A218X480"/>
<evidence type="ECO:0000259" key="3">
    <source>
        <dbReference type="Pfam" id="PF07859"/>
    </source>
</evidence>
<evidence type="ECO:0000256" key="2">
    <source>
        <dbReference type="SAM" id="MobiDB-lite"/>
    </source>
</evidence>
<dbReference type="InterPro" id="IPR029058">
    <property type="entry name" value="AB_hydrolase_fold"/>
</dbReference>
<dbReference type="Proteomes" id="UP000197138">
    <property type="component" value="Unassembled WGS sequence"/>
</dbReference>
<feature type="domain" description="Alpha/beta hydrolase fold-3" evidence="3">
    <location>
        <begin position="49"/>
        <end position="245"/>
    </location>
</feature>
<dbReference type="InterPro" id="IPR050466">
    <property type="entry name" value="Carboxylest/Gibb_receptor"/>
</dbReference>
<dbReference type="Gene3D" id="3.40.50.1820">
    <property type="entry name" value="alpha/beta hydrolase"/>
    <property type="match status" value="1"/>
</dbReference>
<evidence type="ECO:0000313" key="4">
    <source>
        <dbReference type="EMBL" id="OWM79490.1"/>
    </source>
</evidence>